<evidence type="ECO:0000313" key="2">
    <source>
        <dbReference type="EMBL" id="KNZ64678.1"/>
    </source>
</evidence>
<comment type="caution">
    <text evidence="2">The sequence shown here is derived from an EMBL/GenBank/DDBJ whole genome shotgun (WGS) entry which is preliminary data.</text>
</comment>
<keyword evidence="3" id="KW-1185">Reference proteome</keyword>
<organism evidence="2 3">
    <name type="scientific">Puccinia sorghi</name>
    <dbReference type="NCBI Taxonomy" id="27349"/>
    <lineage>
        <taxon>Eukaryota</taxon>
        <taxon>Fungi</taxon>
        <taxon>Dikarya</taxon>
        <taxon>Basidiomycota</taxon>
        <taxon>Pucciniomycotina</taxon>
        <taxon>Pucciniomycetes</taxon>
        <taxon>Pucciniales</taxon>
        <taxon>Pucciniaceae</taxon>
        <taxon>Puccinia</taxon>
    </lineage>
</organism>
<reference evidence="2 3" key="1">
    <citation type="submission" date="2015-08" db="EMBL/GenBank/DDBJ databases">
        <title>Next Generation Sequencing and Analysis of the Genome of Puccinia sorghi L Schw, the Causal Agent of Maize Common Rust.</title>
        <authorList>
            <person name="Rochi L."/>
            <person name="Burguener G."/>
            <person name="Darino M."/>
            <person name="Turjanski A."/>
            <person name="Kreff E."/>
            <person name="Dieguez M.J."/>
            <person name="Sacco F."/>
        </authorList>
    </citation>
    <scope>NUCLEOTIDE SEQUENCE [LARGE SCALE GENOMIC DNA]</scope>
    <source>
        <strain evidence="2 3">RO10H11247</strain>
    </source>
</reference>
<dbReference type="Proteomes" id="UP000037035">
    <property type="component" value="Unassembled WGS sequence"/>
</dbReference>
<evidence type="ECO:0000313" key="3">
    <source>
        <dbReference type="Proteomes" id="UP000037035"/>
    </source>
</evidence>
<dbReference type="EMBL" id="LAVV01000055">
    <property type="protein sequence ID" value="KNZ64678.1"/>
    <property type="molecule type" value="Genomic_DNA"/>
</dbReference>
<feature type="transmembrane region" description="Helical" evidence="1">
    <location>
        <begin position="603"/>
        <end position="630"/>
    </location>
</feature>
<proteinExistence type="predicted"/>
<dbReference type="VEuPathDB" id="FungiDB:VP01_1004g6"/>
<dbReference type="AlphaFoldDB" id="A0A0L6VV76"/>
<keyword evidence="1" id="KW-0472">Membrane</keyword>
<sequence>MILGVFCSVGQVSFPCCKEVTWGNKLTPCKKQTHCSIFVWGHVGQSIPELHSCNPTLGWVSWRTQILAVQNLLCFFLLCQSPAPWGNILNIHWEIGPEVQLLISKEKTLASLHNRWQGVTLMYMWFVEKVVHLVVTNVRITTQYSAHISNLFLNGCTSFSKSYYVPAFSSLFQYLPAVPASSFSSTVPVAFFNHFMLIVSVSNACIKHPFTHNLTSFSILYLTISSLLNMPPSISKAPWSNICPSRLSPPFSTSIQGLKFNNQIRGSNSSDVYSKIRLIFCNQQLHQPKGKIHKLGLIEMILKDKEVENLFLTSCTLAAATSFQQHTWGSTPRRDLYTHPEHLAQLLAPPQLRDSPWGDWDRTSTSPRLKQRLLHLISSHRLPWKHNQICPAHRAKVSPHYLVTSKVKPLSLQPIWGERAVCPLLGPTNQTLPFLVQNGDGDVPHNGILLDFTFCGLVEPQPMDALKMSGWSQASKMVWTATTCSIRGFREQHRMPPVSMDMWGQEGPEQETLSGKQNLFPSMEVSSRRGFYSFPELSASPFCSPPAIFFFLVCSYHLSWQVNHAAVCNKNENSNPPQLKQGEVGGNGGGLDKVGRLDIHLPVFIFFFFFSFFPPLCLLAACSPSLLLAATHPSPSLRTSRWENNRNINSDSDSALKTILGHSLTRHQKLQHFSQDKLLQIFMEHIKKRVKSSCQHGSDRSLETAQFPRQYDNRAALDAAGWERIPNDSSLLDNTHTW</sequence>
<accession>A0A0L6VV76</accession>
<keyword evidence="1" id="KW-1133">Transmembrane helix</keyword>
<gene>
    <name evidence="2" type="ORF">VP01_1004g6</name>
</gene>
<protein>
    <submittedName>
        <fullName evidence="2">Uncharacterized protein</fullName>
    </submittedName>
</protein>
<keyword evidence="1" id="KW-0812">Transmembrane</keyword>
<name>A0A0L6VV76_9BASI</name>
<evidence type="ECO:0000256" key="1">
    <source>
        <dbReference type="SAM" id="Phobius"/>
    </source>
</evidence>